<feature type="non-terminal residue" evidence="1">
    <location>
        <position position="172"/>
    </location>
</feature>
<name>A0ACB8R2A2_9AGAM</name>
<proteinExistence type="predicted"/>
<reference evidence="1" key="1">
    <citation type="submission" date="2021-02" db="EMBL/GenBank/DDBJ databases">
        <authorList>
            <consortium name="DOE Joint Genome Institute"/>
            <person name="Ahrendt S."/>
            <person name="Looney B.P."/>
            <person name="Miyauchi S."/>
            <person name="Morin E."/>
            <person name="Drula E."/>
            <person name="Courty P.E."/>
            <person name="Chicoki N."/>
            <person name="Fauchery L."/>
            <person name="Kohler A."/>
            <person name="Kuo A."/>
            <person name="Labutti K."/>
            <person name="Pangilinan J."/>
            <person name="Lipzen A."/>
            <person name="Riley R."/>
            <person name="Andreopoulos W."/>
            <person name="He G."/>
            <person name="Johnson J."/>
            <person name="Barry K.W."/>
            <person name="Grigoriev I.V."/>
            <person name="Nagy L."/>
            <person name="Hibbett D."/>
            <person name="Henrissat B."/>
            <person name="Matheny P.B."/>
            <person name="Labbe J."/>
            <person name="Martin F."/>
        </authorList>
    </citation>
    <scope>NUCLEOTIDE SEQUENCE</scope>
    <source>
        <strain evidence="1">FP105234-sp</strain>
    </source>
</reference>
<comment type="caution">
    <text evidence="1">The sequence shown here is derived from an EMBL/GenBank/DDBJ whole genome shotgun (WGS) entry which is preliminary data.</text>
</comment>
<gene>
    <name evidence="1" type="ORF">FA95DRAFT_1455506</name>
</gene>
<organism evidence="1 2">
    <name type="scientific">Auriscalpium vulgare</name>
    <dbReference type="NCBI Taxonomy" id="40419"/>
    <lineage>
        <taxon>Eukaryota</taxon>
        <taxon>Fungi</taxon>
        <taxon>Dikarya</taxon>
        <taxon>Basidiomycota</taxon>
        <taxon>Agaricomycotina</taxon>
        <taxon>Agaricomycetes</taxon>
        <taxon>Russulales</taxon>
        <taxon>Auriscalpiaceae</taxon>
        <taxon>Auriscalpium</taxon>
    </lineage>
</organism>
<accession>A0ACB8R2A2</accession>
<sequence length="172" mass="19988">MPTHGDCNAPSFNQKAHKLLRYFDELNHLFARAQLVDNAPKKEHGSTRRGRSLRTLPKPIRNFRMPLLNCTRRQQGLQVYHQGHELVGSRYRLGIAFSGELSEFYQQVFAITDFLVKKSRISTRERDTVFLRAFQDSLMNQVATRLQIKLPDHNKETPYPMADVLEAGEYEL</sequence>
<dbReference type="Proteomes" id="UP000814033">
    <property type="component" value="Unassembled WGS sequence"/>
</dbReference>
<reference evidence="1" key="2">
    <citation type="journal article" date="2022" name="New Phytol.">
        <title>Evolutionary transition to the ectomycorrhizal habit in the genomes of a hyperdiverse lineage of mushroom-forming fungi.</title>
        <authorList>
            <person name="Looney B."/>
            <person name="Miyauchi S."/>
            <person name="Morin E."/>
            <person name="Drula E."/>
            <person name="Courty P.E."/>
            <person name="Kohler A."/>
            <person name="Kuo A."/>
            <person name="LaButti K."/>
            <person name="Pangilinan J."/>
            <person name="Lipzen A."/>
            <person name="Riley R."/>
            <person name="Andreopoulos W."/>
            <person name="He G."/>
            <person name="Johnson J."/>
            <person name="Nolan M."/>
            <person name="Tritt A."/>
            <person name="Barry K.W."/>
            <person name="Grigoriev I.V."/>
            <person name="Nagy L.G."/>
            <person name="Hibbett D."/>
            <person name="Henrissat B."/>
            <person name="Matheny P.B."/>
            <person name="Labbe J."/>
            <person name="Martin F.M."/>
        </authorList>
    </citation>
    <scope>NUCLEOTIDE SEQUENCE</scope>
    <source>
        <strain evidence="1">FP105234-sp</strain>
    </source>
</reference>
<dbReference type="EMBL" id="MU276565">
    <property type="protein sequence ID" value="KAI0038200.1"/>
    <property type="molecule type" value="Genomic_DNA"/>
</dbReference>
<evidence type="ECO:0000313" key="2">
    <source>
        <dbReference type="Proteomes" id="UP000814033"/>
    </source>
</evidence>
<keyword evidence="2" id="KW-1185">Reference proteome</keyword>
<evidence type="ECO:0000313" key="1">
    <source>
        <dbReference type="EMBL" id="KAI0038200.1"/>
    </source>
</evidence>
<protein>
    <submittedName>
        <fullName evidence="1">Uncharacterized protein</fullName>
    </submittedName>
</protein>